<reference evidence="8 9" key="1">
    <citation type="submission" date="2021-06" db="EMBL/GenBank/DDBJ databases">
        <authorList>
            <person name="Sun Q."/>
            <person name="Li D."/>
        </authorList>
    </citation>
    <scope>NUCLEOTIDE SEQUENCE [LARGE SCALE GENOMIC DNA]</scope>
    <source>
        <strain evidence="8 9">MSJ-40</strain>
    </source>
</reference>
<evidence type="ECO:0000313" key="8">
    <source>
        <dbReference type="EMBL" id="MBU5437686.1"/>
    </source>
</evidence>
<keyword evidence="9" id="KW-1185">Reference proteome</keyword>
<evidence type="ECO:0000256" key="1">
    <source>
        <dbReference type="ARBA" id="ARBA00022490"/>
    </source>
</evidence>
<dbReference type="EC" id="3.5.1.44" evidence="3"/>
<dbReference type="HAMAP" id="MF_00099">
    <property type="entry name" value="CheB_chemtxs"/>
    <property type="match status" value="1"/>
</dbReference>
<proteinExistence type="inferred from homology"/>
<dbReference type="InterPro" id="IPR001789">
    <property type="entry name" value="Sig_transdc_resp-reg_receiver"/>
</dbReference>
<evidence type="ECO:0000313" key="9">
    <source>
        <dbReference type="Proteomes" id="UP000749471"/>
    </source>
</evidence>
<feature type="modified residue" description="4-aspartylphosphate" evidence="3 5">
    <location>
        <position position="54"/>
    </location>
</feature>
<comment type="catalytic activity">
    <reaction evidence="3">
        <text>[protein]-L-glutamate 5-O-methyl ester + H2O = L-glutamyl-[protein] + methanol + H(+)</text>
        <dbReference type="Rhea" id="RHEA:23236"/>
        <dbReference type="Rhea" id="RHEA-COMP:10208"/>
        <dbReference type="Rhea" id="RHEA-COMP:10311"/>
        <dbReference type="ChEBI" id="CHEBI:15377"/>
        <dbReference type="ChEBI" id="CHEBI:15378"/>
        <dbReference type="ChEBI" id="CHEBI:17790"/>
        <dbReference type="ChEBI" id="CHEBI:29973"/>
        <dbReference type="ChEBI" id="CHEBI:82795"/>
        <dbReference type="EC" id="3.1.1.61"/>
    </reaction>
</comment>
<dbReference type="EC" id="3.1.1.61" evidence="3"/>
<protein>
    <recommendedName>
        <fullName evidence="3">Protein-glutamate methylesterase/protein-glutamine glutaminase</fullName>
        <ecNumber evidence="3">3.1.1.61</ecNumber>
        <ecNumber evidence="3">3.5.1.44</ecNumber>
    </recommendedName>
</protein>
<dbReference type="Pfam" id="PF01339">
    <property type="entry name" value="CheB_methylest"/>
    <property type="match status" value="1"/>
</dbReference>
<comment type="PTM">
    <text evidence="3">Phosphorylated by CheA. Phosphorylation of the N-terminal regulatory domain activates the methylesterase activity.</text>
</comment>
<keyword evidence="1 3" id="KW-0963">Cytoplasm</keyword>
<dbReference type="NCBIfam" id="NF009206">
    <property type="entry name" value="PRK12555.1"/>
    <property type="match status" value="1"/>
</dbReference>
<dbReference type="CDD" id="cd16432">
    <property type="entry name" value="CheB_Rec"/>
    <property type="match status" value="1"/>
</dbReference>
<dbReference type="Proteomes" id="UP000749471">
    <property type="component" value="Unassembled WGS sequence"/>
</dbReference>
<feature type="domain" description="CheB-type methylesterase" evidence="7">
    <location>
        <begin position="163"/>
        <end position="349"/>
    </location>
</feature>
<dbReference type="CDD" id="cd17541">
    <property type="entry name" value="REC_CheB-like"/>
    <property type="match status" value="1"/>
</dbReference>
<evidence type="ECO:0000256" key="4">
    <source>
        <dbReference type="PROSITE-ProRule" id="PRU00050"/>
    </source>
</evidence>
<dbReference type="InterPro" id="IPR000673">
    <property type="entry name" value="Sig_transdc_resp-reg_Me-estase"/>
</dbReference>
<dbReference type="PANTHER" id="PTHR42872">
    <property type="entry name" value="PROTEIN-GLUTAMATE METHYLESTERASE/PROTEIN-GLUTAMINE GLUTAMINASE"/>
    <property type="match status" value="1"/>
</dbReference>
<comment type="caution">
    <text evidence="8">The sequence shown here is derived from an EMBL/GenBank/DDBJ whole genome shotgun (WGS) entry which is preliminary data.</text>
</comment>
<feature type="active site" evidence="3 4">
    <location>
        <position position="196"/>
    </location>
</feature>
<keyword evidence="2 3" id="KW-0145">Chemotaxis</keyword>
<dbReference type="PANTHER" id="PTHR42872:SF6">
    <property type="entry name" value="PROTEIN-GLUTAMATE METHYLESTERASE_PROTEIN-GLUTAMINE GLUTAMINASE"/>
    <property type="match status" value="1"/>
</dbReference>
<evidence type="ECO:0000256" key="5">
    <source>
        <dbReference type="PROSITE-ProRule" id="PRU00169"/>
    </source>
</evidence>
<keyword evidence="3 5" id="KW-0597">Phosphoprotein</keyword>
<dbReference type="EMBL" id="JAHLPM010000004">
    <property type="protein sequence ID" value="MBU5437686.1"/>
    <property type="molecule type" value="Genomic_DNA"/>
</dbReference>
<keyword evidence="3 4" id="KW-0378">Hydrolase</keyword>
<feature type="active site" evidence="3 4">
    <location>
        <position position="292"/>
    </location>
</feature>
<sequence>MIKVLIVDDSALIRKVLTDILKEDKEIDIVGTARNGKDALEKIPLLNPDIITLDVEMPIMDGLTTLKNIMSTYKLPVIMISSLTKEGADLTLKALDEGAVDFIPKPKNVFNMSESDIKREIIDKIKIGAKTKVEVTTNLSSLVKPTFSSDKKLIKIKKDFSHIVAIGTSTGGPRALQNILPLLPHDINASIVVVQHMPPKFTKSLADRLNSMSNINIKEAEEGDILNRGWCYIAPGDYHMEAVKEGGSLVIRLNQEPPTMGLRPTVDILMKSVASIEEYAKTGVILTGMGSDGARGISEMKKRDSYTIAQDESTSVVFGMPKSSIATNNIDEILPLNRIANRIINIVGV</sequence>
<comment type="domain">
    <text evidence="3">Contains a C-terminal catalytic domain, and an N-terminal region which modulates catalytic activity.</text>
</comment>
<dbReference type="RefSeq" id="WP_216518028.1">
    <property type="nucleotide sequence ID" value="NZ_JAHLPM010000004.1"/>
</dbReference>
<comment type="similarity">
    <text evidence="3">Belongs to the CheB family.</text>
</comment>
<feature type="domain" description="Response regulatory" evidence="6">
    <location>
        <begin position="3"/>
        <end position="120"/>
    </location>
</feature>
<dbReference type="PIRSF" id="PIRSF000876">
    <property type="entry name" value="RR_chemtxs_CheB"/>
    <property type="match status" value="1"/>
</dbReference>
<feature type="active site" evidence="3 4">
    <location>
        <position position="169"/>
    </location>
</feature>
<evidence type="ECO:0000256" key="3">
    <source>
        <dbReference type="HAMAP-Rule" id="MF_00099"/>
    </source>
</evidence>
<dbReference type="NCBIfam" id="NF001965">
    <property type="entry name" value="PRK00742.1"/>
    <property type="match status" value="1"/>
</dbReference>
<dbReference type="SMART" id="SM00448">
    <property type="entry name" value="REC"/>
    <property type="match status" value="1"/>
</dbReference>
<dbReference type="InterPro" id="IPR008248">
    <property type="entry name" value="CheB-like"/>
</dbReference>
<dbReference type="PROSITE" id="PS50122">
    <property type="entry name" value="CHEB"/>
    <property type="match status" value="1"/>
</dbReference>
<gene>
    <name evidence="3" type="primary">cheB</name>
    <name evidence="8" type="ORF">KQI42_06690</name>
</gene>
<comment type="catalytic activity">
    <reaction evidence="3">
        <text>L-glutaminyl-[protein] + H2O = L-glutamyl-[protein] + NH4(+)</text>
        <dbReference type="Rhea" id="RHEA:16441"/>
        <dbReference type="Rhea" id="RHEA-COMP:10207"/>
        <dbReference type="Rhea" id="RHEA-COMP:10208"/>
        <dbReference type="ChEBI" id="CHEBI:15377"/>
        <dbReference type="ChEBI" id="CHEBI:28938"/>
        <dbReference type="ChEBI" id="CHEBI:29973"/>
        <dbReference type="ChEBI" id="CHEBI:30011"/>
        <dbReference type="EC" id="3.5.1.44"/>
    </reaction>
</comment>
<evidence type="ECO:0000259" key="7">
    <source>
        <dbReference type="PROSITE" id="PS50122"/>
    </source>
</evidence>
<organism evidence="8 9">
    <name type="scientific">Tissierella simiarum</name>
    <dbReference type="NCBI Taxonomy" id="2841534"/>
    <lineage>
        <taxon>Bacteria</taxon>
        <taxon>Bacillati</taxon>
        <taxon>Bacillota</taxon>
        <taxon>Tissierellia</taxon>
        <taxon>Tissierellales</taxon>
        <taxon>Tissierellaceae</taxon>
        <taxon>Tissierella</taxon>
    </lineage>
</organism>
<evidence type="ECO:0000256" key="2">
    <source>
        <dbReference type="ARBA" id="ARBA00022500"/>
    </source>
</evidence>
<name>A0ABS6E463_9FIRM</name>
<evidence type="ECO:0000259" key="6">
    <source>
        <dbReference type="PROSITE" id="PS50110"/>
    </source>
</evidence>
<accession>A0ABS6E463</accession>
<comment type="subcellular location">
    <subcellularLocation>
        <location evidence="3">Cytoplasm</location>
    </subcellularLocation>
</comment>
<dbReference type="Pfam" id="PF00072">
    <property type="entry name" value="Response_reg"/>
    <property type="match status" value="1"/>
</dbReference>
<dbReference type="PROSITE" id="PS50110">
    <property type="entry name" value="RESPONSE_REGULATORY"/>
    <property type="match status" value="1"/>
</dbReference>
<comment type="function">
    <text evidence="3">Involved in chemotaxis. Part of a chemotaxis signal transduction system that modulates chemotaxis in response to various stimuli. Catalyzes the demethylation of specific methylglutamate residues introduced into the chemoreceptors (methyl-accepting chemotaxis proteins or MCP) by CheR. Also mediates the irreversible deamidation of specific glutamine residues to glutamic acid.</text>
</comment>